<name>A0A0V1G873_TRIPS</name>
<proteinExistence type="predicted"/>
<protein>
    <submittedName>
        <fullName evidence="1">Uncharacterized protein</fullName>
    </submittedName>
</protein>
<dbReference type="AlphaFoldDB" id="A0A0V1G873"/>
<evidence type="ECO:0000313" key="2">
    <source>
        <dbReference type="Proteomes" id="UP000054995"/>
    </source>
</evidence>
<accession>A0A0V1G873</accession>
<reference evidence="1 2" key="1">
    <citation type="submission" date="2015-01" db="EMBL/GenBank/DDBJ databases">
        <title>Evolution of Trichinella species and genotypes.</title>
        <authorList>
            <person name="Korhonen P.K."/>
            <person name="Edoardo P."/>
            <person name="Giuseppe L.R."/>
            <person name="Gasser R.B."/>
        </authorList>
    </citation>
    <scope>NUCLEOTIDE SEQUENCE [LARGE SCALE GENOMIC DNA]</scope>
    <source>
        <strain evidence="1">ISS470</strain>
    </source>
</reference>
<organism evidence="1 2">
    <name type="scientific">Trichinella pseudospiralis</name>
    <name type="common">Parasitic roundworm</name>
    <dbReference type="NCBI Taxonomy" id="6337"/>
    <lineage>
        <taxon>Eukaryota</taxon>
        <taxon>Metazoa</taxon>
        <taxon>Ecdysozoa</taxon>
        <taxon>Nematoda</taxon>
        <taxon>Enoplea</taxon>
        <taxon>Dorylaimia</taxon>
        <taxon>Trichinellida</taxon>
        <taxon>Trichinellidae</taxon>
        <taxon>Trichinella</taxon>
    </lineage>
</organism>
<sequence>MARCSVLCVECSRVILDHQKDYGGWLACKEIVGFGMCLAVGGRPRVREVGRTTDTDRKWHFIDCCLHQSPHKATTYMPGSTKIDDGKSRSNENYEGSDEVLVKKPTCSNHPAQTYFPDETFKLSGVNDGLIRLPMYTIPTVNMSIHEFI</sequence>
<keyword evidence="2" id="KW-1185">Reference proteome</keyword>
<dbReference type="EMBL" id="JYDT01000001">
    <property type="protein sequence ID" value="KRY93683.1"/>
    <property type="molecule type" value="Genomic_DNA"/>
</dbReference>
<comment type="caution">
    <text evidence="1">The sequence shown here is derived from an EMBL/GenBank/DDBJ whole genome shotgun (WGS) entry which is preliminary data.</text>
</comment>
<dbReference type="Proteomes" id="UP000054995">
    <property type="component" value="Unassembled WGS sequence"/>
</dbReference>
<evidence type="ECO:0000313" key="1">
    <source>
        <dbReference type="EMBL" id="KRY93683.1"/>
    </source>
</evidence>
<gene>
    <name evidence="1" type="ORF">T4D_9948</name>
</gene>